<dbReference type="InterPro" id="IPR010258">
    <property type="entry name" value="Conjugal_tfr_TrbG/VirB9/CagX"/>
</dbReference>
<proteinExistence type="inferred from homology"/>
<reference evidence="4 5" key="1">
    <citation type="submission" date="2019-12" db="EMBL/GenBank/DDBJ databases">
        <title>Microbes associate with the intestines of laboratory mice.</title>
        <authorList>
            <person name="Navarre W."/>
            <person name="Wong E."/>
        </authorList>
    </citation>
    <scope>NUCLEOTIDE SEQUENCE [LARGE SCALE GENOMIC DNA]</scope>
    <source>
        <strain evidence="4 5">NM82_D38</strain>
    </source>
</reference>
<dbReference type="Proteomes" id="UP000472580">
    <property type="component" value="Unassembled WGS sequence"/>
</dbReference>
<keyword evidence="5" id="KW-1185">Reference proteome</keyword>
<evidence type="ECO:0000256" key="1">
    <source>
        <dbReference type="ARBA" id="ARBA00006135"/>
    </source>
</evidence>
<dbReference type="CDD" id="cd06911">
    <property type="entry name" value="VirB9_CagX_TrbG"/>
    <property type="match status" value="1"/>
</dbReference>
<dbReference type="InterPro" id="IPR038161">
    <property type="entry name" value="VirB9/CagX/TrbG_C_sf"/>
</dbReference>
<comment type="caution">
    <text evidence="4">The sequence shown here is derived from an EMBL/GenBank/DDBJ whole genome shotgun (WGS) entry which is preliminary data.</text>
</comment>
<protein>
    <submittedName>
        <fullName evidence="4">P-type conjugative transfer protein VirB9</fullName>
    </submittedName>
</protein>
<dbReference type="Pfam" id="PF03524">
    <property type="entry name" value="CagX"/>
    <property type="match status" value="1"/>
</dbReference>
<evidence type="ECO:0000313" key="5">
    <source>
        <dbReference type="Proteomes" id="UP000472580"/>
    </source>
</evidence>
<keyword evidence="2 3" id="KW-0732">Signal</keyword>
<organism evidence="4 5">
    <name type="scientific">Parasutterella muris</name>
    <dbReference type="NCBI Taxonomy" id="2565572"/>
    <lineage>
        <taxon>Bacteria</taxon>
        <taxon>Pseudomonadati</taxon>
        <taxon>Pseudomonadota</taxon>
        <taxon>Betaproteobacteria</taxon>
        <taxon>Burkholderiales</taxon>
        <taxon>Sutterellaceae</taxon>
        <taxon>Parasutterella</taxon>
    </lineage>
</organism>
<evidence type="ECO:0000256" key="3">
    <source>
        <dbReference type="SAM" id="SignalP"/>
    </source>
</evidence>
<gene>
    <name evidence="4" type="ORF">E5987_07455</name>
</gene>
<dbReference type="AlphaFoldDB" id="A0A6L6YH40"/>
<dbReference type="OrthoDB" id="9773431at2"/>
<dbReference type="Gene3D" id="2.60.40.2500">
    <property type="match status" value="1"/>
</dbReference>
<evidence type="ECO:0000256" key="2">
    <source>
        <dbReference type="ARBA" id="ARBA00022729"/>
    </source>
</evidence>
<dbReference type="EMBL" id="WSRP01000020">
    <property type="protein sequence ID" value="MVX57045.1"/>
    <property type="molecule type" value="Genomic_DNA"/>
</dbReference>
<evidence type="ECO:0000313" key="4">
    <source>
        <dbReference type="EMBL" id="MVX57045.1"/>
    </source>
</evidence>
<feature type="chain" id="PRO_5026806951" evidence="3">
    <location>
        <begin position="25"/>
        <end position="280"/>
    </location>
</feature>
<dbReference type="InterPro" id="IPR033645">
    <property type="entry name" value="VirB9/CagX/TrbG_C"/>
</dbReference>
<accession>A0A6L6YH40</accession>
<feature type="signal peptide" evidence="3">
    <location>
        <begin position="1"/>
        <end position="24"/>
    </location>
</feature>
<name>A0A6L6YH40_9BURK</name>
<comment type="similarity">
    <text evidence="1">Belongs to the TrbG/VirB9 family.</text>
</comment>
<sequence>MKKMLLSLMLPAAFLTFFECDALALEKTQVSSLDRRIQHTEYKEGQVYPVNAVNGVITTIIFSPGEKVLDYGSGYSTAWEFMARENHFFLKPKAFNGTTNLVVVTNKHTYFFDVRLVGNRPSATYSLAFSYPAEEAAKAQEEARKKVIDSLLDDKTTPEAAAESKAINRSYTENFGSSELSREIAPLEVYDDGLFTYLKFDRQTDFPAVYRVAENNVETLLNSHVKGDWLVIHGVYKELRLRAGFAVVGIYNEAFTGGGQSSDSGVSLPGLKRELIKQVN</sequence>